<feature type="chain" id="PRO_5043841991" description="Transcobalamin-like C-terminal domain-containing protein" evidence="2">
    <location>
        <begin position="24"/>
        <end position="172"/>
    </location>
</feature>
<dbReference type="PANTHER" id="PTHR10559:SF18">
    <property type="entry name" value="TRANSCOBALAMIN II"/>
    <property type="match status" value="1"/>
</dbReference>
<evidence type="ECO:0000256" key="2">
    <source>
        <dbReference type="SAM" id="SignalP"/>
    </source>
</evidence>
<sequence length="172" mass="18161">MAVYSTASLMLLLLLVFLNVTSGCGGGHGQGSGNNGGHGQGSGHGQVCGTTTAAPVSSQTPIHIVVTNSVTSGPSKTYSTFVSFRGILIGGMRRLQEADNTFTFTYTEDPNYGPFLQSVNGLHGNFSQETYWMLQVKLANGTTITPNVGIGCYIPNANDEIIFKYTSYASHP</sequence>
<feature type="domain" description="Transcobalamin-like C-terminal" evidence="3">
    <location>
        <begin position="106"/>
        <end position="166"/>
    </location>
</feature>
<feature type="region of interest" description="Disordered" evidence="1">
    <location>
        <begin position="31"/>
        <end position="50"/>
    </location>
</feature>
<organism evidence="4 5">
    <name type="scientific">Knipowitschia caucasica</name>
    <name type="common">Caucasian dwarf goby</name>
    <name type="synonym">Pomatoschistus caucasicus</name>
    <dbReference type="NCBI Taxonomy" id="637954"/>
    <lineage>
        <taxon>Eukaryota</taxon>
        <taxon>Metazoa</taxon>
        <taxon>Chordata</taxon>
        <taxon>Craniata</taxon>
        <taxon>Vertebrata</taxon>
        <taxon>Euteleostomi</taxon>
        <taxon>Actinopterygii</taxon>
        <taxon>Neopterygii</taxon>
        <taxon>Teleostei</taxon>
        <taxon>Neoteleostei</taxon>
        <taxon>Acanthomorphata</taxon>
        <taxon>Gobiaria</taxon>
        <taxon>Gobiiformes</taxon>
        <taxon>Gobioidei</taxon>
        <taxon>Gobiidae</taxon>
        <taxon>Gobiinae</taxon>
        <taxon>Knipowitschia</taxon>
    </lineage>
</organism>
<dbReference type="EMBL" id="OZ035832">
    <property type="protein sequence ID" value="CAL1570886.1"/>
    <property type="molecule type" value="Genomic_DNA"/>
</dbReference>
<dbReference type="GO" id="GO:0031419">
    <property type="term" value="F:cobalamin binding"/>
    <property type="evidence" value="ECO:0007669"/>
    <property type="project" value="TreeGrafter"/>
</dbReference>
<evidence type="ECO:0000259" key="3">
    <source>
        <dbReference type="Pfam" id="PF14478"/>
    </source>
</evidence>
<keyword evidence="2" id="KW-0732">Signal</keyword>
<dbReference type="Gene3D" id="2.170.130.30">
    <property type="match status" value="1"/>
</dbReference>
<gene>
    <name evidence="4" type="ORF">KC01_LOCUS3096</name>
</gene>
<proteinExistence type="predicted"/>
<dbReference type="GO" id="GO:0005615">
    <property type="term" value="C:extracellular space"/>
    <property type="evidence" value="ECO:0007669"/>
    <property type="project" value="TreeGrafter"/>
</dbReference>
<feature type="signal peptide" evidence="2">
    <location>
        <begin position="1"/>
        <end position="23"/>
    </location>
</feature>
<keyword evidence="5" id="KW-1185">Reference proteome</keyword>
<reference evidence="4 5" key="1">
    <citation type="submission" date="2024-04" db="EMBL/GenBank/DDBJ databases">
        <authorList>
            <person name="Waldvogel A.-M."/>
            <person name="Schoenle A."/>
        </authorList>
    </citation>
    <scope>NUCLEOTIDE SEQUENCE [LARGE SCALE GENOMIC DNA]</scope>
</reference>
<dbReference type="Proteomes" id="UP001497482">
    <property type="component" value="Chromosome 10"/>
</dbReference>
<dbReference type="PANTHER" id="PTHR10559">
    <property type="entry name" value="TRANSCOBALAMIN-1/GASTRIC INTRINSIC FACTOR"/>
    <property type="match status" value="1"/>
</dbReference>
<dbReference type="GO" id="GO:0015889">
    <property type="term" value="P:cobalamin transport"/>
    <property type="evidence" value="ECO:0007669"/>
    <property type="project" value="TreeGrafter"/>
</dbReference>
<protein>
    <recommendedName>
        <fullName evidence="3">Transcobalamin-like C-terminal domain-containing protein</fullName>
    </recommendedName>
</protein>
<evidence type="ECO:0000313" key="5">
    <source>
        <dbReference type="Proteomes" id="UP001497482"/>
    </source>
</evidence>
<feature type="compositionally biased region" description="Gly residues" evidence="1">
    <location>
        <begin position="31"/>
        <end position="46"/>
    </location>
</feature>
<evidence type="ECO:0000256" key="1">
    <source>
        <dbReference type="SAM" id="MobiDB-lite"/>
    </source>
</evidence>
<dbReference type="Pfam" id="PF14478">
    <property type="entry name" value="DUF4430"/>
    <property type="match status" value="1"/>
</dbReference>
<evidence type="ECO:0000313" key="4">
    <source>
        <dbReference type="EMBL" id="CAL1570886.1"/>
    </source>
</evidence>
<dbReference type="InterPro" id="IPR051588">
    <property type="entry name" value="Cobalamin_Transport"/>
</dbReference>
<accession>A0AAV2IZV1</accession>
<dbReference type="InterPro" id="IPR027954">
    <property type="entry name" value="Transcobalamin-like_C"/>
</dbReference>
<name>A0AAV2IZV1_KNICA</name>
<dbReference type="AlphaFoldDB" id="A0AAV2IZV1"/>